<feature type="chain" id="PRO_5037771423" evidence="2">
    <location>
        <begin position="31"/>
        <end position="205"/>
    </location>
</feature>
<keyword evidence="2" id="KW-0732">Signal</keyword>
<sequence length="205" mass="23264">MSHYAGHIWLSSRRLTLALLLLITICGVNGDCGCGMRCQKYVNDNHCARCCTATVRRSVSYSDYPEQQQKQQLQTQSTTDDDGQWPAASQKDGIDHLNQSPFVLRSAASKLASKPSRVHSFDHSALSQFFVMRNSNKNNNNQQLRRSRRTIMADIVKKLVDNTKNSELRRTRNIFVVPESSRTRAQRGLSSRSTQQLLQIVPVLR</sequence>
<evidence type="ECO:0000313" key="3">
    <source>
        <dbReference type="Proteomes" id="UP000887574"/>
    </source>
</evidence>
<feature type="signal peptide" evidence="2">
    <location>
        <begin position="1"/>
        <end position="30"/>
    </location>
</feature>
<reference evidence="4" key="1">
    <citation type="submission" date="2022-11" db="UniProtKB">
        <authorList>
            <consortium name="WormBaseParasite"/>
        </authorList>
    </citation>
    <scope>IDENTIFICATION</scope>
</reference>
<dbReference type="AlphaFoldDB" id="A0A915DD76"/>
<evidence type="ECO:0000313" key="4">
    <source>
        <dbReference type="WBParaSite" id="jg18671"/>
    </source>
</evidence>
<name>A0A915DD76_9BILA</name>
<dbReference type="Proteomes" id="UP000887574">
    <property type="component" value="Unplaced"/>
</dbReference>
<protein>
    <submittedName>
        <fullName evidence="4">Uncharacterized protein</fullName>
    </submittedName>
</protein>
<feature type="region of interest" description="Disordered" evidence="1">
    <location>
        <begin position="62"/>
        <end position="94"/>
    </location>
</feature>
<organism evidence="3 4">
    <name type="scientific">Ditylenchus dipsaci</name>
    <dbReference type="NCBI Taxonomy" id="166011"/>
    <lineage>
        <taxon>Eukaryota</taxon>
        <taxon>Metazoa</taxon>
        <taxon>Ecdysozoa</taxon>
        <taxon>Nematoda</taxon>
        <taxon>Chromadorea</taxon>
        <taxon>Rhabditida</taxon>
        <taxon>Tylenchina</taxon>
        <taxon>Tylenchomorpha</taxon>
        <taxon>Sphaerularioidea</taxon>
        <taxon>Anguinidae</taxon>
        <taxon>Anguininae</taxon>
        <taxon>Ditylenchus</taxon>
    </lineage>
</organism>
<dbReference type="WBParaSite" id="jg18671">
    <property type="protein sequence ID" value="jg18671"/>
    <property type="gene ID" value="jg18671"/>
</dbReference>
<proteinExistence type="predicted"/>
<feature type="compositionally biased region" description="Low complexity" evidence="1">
    <location>
        <begin position="67"/>
        <end position="78"/>
    </location>
</feature>
<evidence type="ECO:0000256" key="1">
    <source>
        <dbReference type="SAM" id="MobiDB-lite"/>
    </source>
</evidence>
<accession>A0A915DD76</accession>
<keyword evidence="3" id="KW-1185">Reference proteome</keyword>
<evidence type="ECO:0000256" key="2">
    <source>
        <dbReference type="SAM" id="SignalP"/>
    </source>
</evidence>